<dbReference type="EMBL" id="CP012747">
    <property type="protein sequence ID" value="ALL66280.1"/>
    <property type="molecule type" value="Genomic_DNA"/>
</dbReference>
<accession>A0A0P0RD79</accession>
<reference evidence="2 3" key="1">
    <citation type="journal article" date="2014" name="Genome Announc.">
        <title>Draft Genome Sequence of the Haloacid-Degrading Burkholderia caribensis Strain MBA4.</title>
        <authorList>
            <person name="Pan Y."/>
            <person name="Kong K.F."/>
            <person name="Tsang J.S."/>
        </authorList>
    </citation>
    <scope>NUCLEOTIDE SEQUENCE [LARGE SCALE GENOMIC DNA]</scope>
    <source>
        <strain evidence="2 3">MBA4</strain>
    </source>
</reference>
<organism evidence="2 3">
    <name type="scientific">Paraburkholderia caribensis MBA4</name>
    <dbReference type="NCBI Taxonomy" id="1323664"/>
    <lineage>
        <taxon>Bacteria</taxon>
        <taxon>Pseudomonadati</taxon>
        <taxon>Pseudomonadota</taxon>
        <taxon>Betaproteobacteria</taxon>
        <taxon>Burkholderiales</taxon>
        <taxon>Burkholderiaceae</taxon>
        <taxon>Paraburkholderia</taxon>
    </lineage>
</organism>
<evidence type="ECO:0000313" key="2">
    <source>
        <dbReference type="EMBL" id="ALL66280.1"/>
    </source>
</evidence>
<evidence type="ECO:0000313" key="3">
    <source>
        <dbReference type="Proteomes" id="UP000019146"/>
    </source>
</evidence>
<gene>
    <name evidence="2" type="ORF">K788_0002800</name>
</gene>
<evidence type="ECO:0000256" key="1">
    <source>
        <dbReference type="SAM" id="MobiDB-lite"/>
    </source>
</evidence>
<proteinExistence type="predicted"/>
<sequence length="47" mass="4855">MAACQDVVRVGPTRRGHQGASSSGNSASGFTVNARCAHLTRLSGRRA</sequence>
<dbReference type="Proteomes" id="UP000019146">
    <property type="component" value="Chromosome 2"/>
</dbReference>
<protein>
    <submittedName>
        <fullName evidence="2">Uncharacterized protein</fullName>
    </submittedName>
</protein>
<feature type="region of interest" description="Disordered" evidence="1">
    <location>
        <begin position="1"/>
        <end position="27"/>
    </location>
</feature>
<name>A0A0P0RD79_9BURK</name>
<dbReference type="AlphaFoldDB" id="A0A0P0RD79"/>
<dbReference type="KEGG" id="bcai:K788_0002800"/>